<dbReference type="EMBL" id="PQGA01000001">
    <property type="protein sequence ID" value="POR55779.1"/>
    <property type="molecule type" value="Genomic_DNA"/>
</dbReference>
<accession>A0A2S4MMG5</accession>
<feature type="compositionally biased region" description="Basic and acidic residues" evidence="1">
    <location>
        <begin position="1"/>
        <end position="19"/>
    </location>
</feature>
<organism evidence="2 3">
    <name type="scientific">Paraburkholderia eburnea</name>
    <dbReference type="NCBI Taxonomy" id="1189126"/>
    <lineage>
        <taxon>Bacteria</taxon>
        <taxon>Pseudomonadati</taxon>
        <taxon>Pseudomonadota</taxon>
        <taxon>Betaproteobacteria</taxon>
        <taxon>Burkholderiales</taxon>
        <taxon>Burkholderiaceae</taxon>
        <taxon>Paraburkholderia</taxon>
    </lineage>
</organism>
<name>A0A2S4MMG5_9BURK</name>
<reference evidence="2 3" key="1">
    <citation type="submission" date="2018-01" db="EMBL/GenBank/DDBJ databases">
        <title>Genomic Encyclopedia of Type Strains, Phase III (KMG-III): the genomes of soil and plant-associated and newly described type strains.</title>
        <authorList>
            <person name="Whitman W."/>
        </authorList>
    </citation>
    <scope>NUCLEOTIDE SEQUENCE [LARGE SCALE GENOMIC DNA]</scope>
    <source>
        <strain evidence="2 3">JCM 18070</strain>
    </source>
</reference>
<comment type="caution">
    <text evidence="2">The sequence shown here is derived from an EMBL/GenBank/DDBJ whole genome shotgun (WGS) entry which is preliminary data.</text>
</comment>
<sequence>MAGDEHNKRHGERRSERHGARGVAGNGYRKRLDAWTQYFVGVDLRLAARVGLAQERHDTTPTFVTHSTLRPISANHREGPPGGAFGLPSGCFRTHSGDLPAPVAVMALPGVFESRRDAHGRSAACRTPLAHVLCGYYGRMHTFCAFSPVIRELKSRHGRACRQSHQDAAPRRRVTRAPQPRTHEPEGR</sequence>
<dbReference type="AlphaFoldDB" id="A0A2S4MMG5"/>
<evidence type="ECO:0000313" key="3">
    <source>
        <dbReference type="Proteomes" id="UP000237381"/>
    </source>
</evidence>
<evidence type="ECO:0000256" key="1">
    <source>
        <dbReference type="SAM" id="MobiDB-lite"/>
    </source>
</evidence>
<feature type="region of interest" description="Disordered" evidence="1">
    <location>
        <begin position="157"/>
        <end position="188"/>
    </location>
</feature>
<protein>
    <submittedName>
        <fullName evidence="2">Uncharacterized protein</fullName>
    </submittedName>
</protein>
<feature type="region of interest" description="Disordered" evidence="1">
    <location>
        <begin position="1"/>
        <end position="24"/>
    </location>
</feature>
<evidence type="ECO:0000313" key="2">
    <source>
        <dbReference type="EMBL" id="POR55779.1"/>
    </source>
</evidence>
<proteinExistence type="predicted"/>
<dbReference type="Proteomes" id="UP000237381">
    <property type="component" value="Unassembled WGS sequence"/>
</dbReference>
<keyword evidence="3" id="KW-1185">Reference proteome</keyword>
<gene>
    <name evidence="2" type="ORF">B0G62_101174</name>
</gene>